<accession>A0A449B749</accession>
<dbReference type="EMBL" id="LR215039">
    <property type="protein sequence ID" value="VEU76408.1"/>
    <property type="molecule type" value="Genomic_DNA"/>
</dbReference>
<dbReference type="KEGG" id="mcou:NCTC10179_00589"/>
<keyword evidence="1" id="KW-0812">Transmembrane</keyword>
<proteinExistence type="predicted"/>
<dbReference type="AlphaFoldDB" id="A0A449B749"/>
<name>A0A449B749_9BACT</name>
<evidence type="ECO:0000313" key="2">
    <source>
        <dbReference type="EMBL" id="VEU76408.1"/>
    </source>
</evidence>
<evidence type="ECO:0000313" key="3">
    <source>
        <dbReference type="Proteomes" id="UP000289497"/>
    </source>
</evidence>
<dbReference type="RefSeq" id="WP_036434720.1">
    <property type="nucleotide sequence ID" value="NZ_LR215039.1"/>
</dbReference>
<feature type="transmembrane region" description="Helical" evidence="1">
    <location>
        <begin position="87"/>
        <end position="111"/>
    </location>
</feature>
<gene>
    <name evidence="2" type="ORF">NCTC10179_00589</name>
</gene>
<evidence type="ECO:0000256" key="1">
    <source>
        <dbReference type="SAM" id="Phobius"/>
    </source>
</evidence>
<keyword evidence="1" id="KW-0472">Membrane</keyword>
<organism evidence="2 3">
    <name type="scientific">Mycoplasmopsis columboralis</name>
    <dbReference type="NCBI Taxonomy" id="171282"/>
    <lineage>
        <taxon>Bacteria</taxon>
        <taxon>Bacillati</taxon>
        <taxon>Mycoplasmatota</taxon>
        <taxon>Mycoplasmoidales</taxon>
        <taxon>Metamycoplasmataceae</taxon>
        <taxon>Mycoplasmopsis</taxon>
    </lineage>
</organism>
<keyword evidence="1" id="KW-1133">Transmembrane helix</keyword>
<dbReference type="Proteomes" id="UP000289497">
    <property type="component" value="Chromosome"/>
</dbReference>
<keyword evidence="3" id="KW-1185">Reference proteome</keyword>
<feature type="transmembrane region" description="Helical" evidence="1">
    <location>
        <begin position="16"/>
        <end position="40"/>
    </location>
</feature>
<protein>
    <submittedName>
        <fullName evidence="2">Uncharacterized protein</fullName>
    </submittedName>
</protein>
<reference evidence="2 3" key="1">
    <citation type="submission" date="2019-01" db="EMBL/GenBank/DDBJ databases">
        <authorList>
            <consortium name="Pathogen Informatics"/>
        </authorList>
    </citation>
    <scope>NUCLEOTIDE SEQUENCE [LARGE SCALE GENOMIC DNA]</scope>
    <source>
        <strain evidence="2 3">NCTC10179</strain>
    </source>
</reference>
<feature type="transmembrane region" description="Helical" evidence="1">
    <location>
        <begin position="46"/>
        <end position="67"/>
    </location>
</feature>
<sequence length="135" mass="15321">MKNFNLSSQTKDLKSLSIAIVVLSLLLWILFFIARLIIFSSAFAEIFWFIGAALWIGNFVVTIIASVRSYQLKQETVSRVLSSKFQLLFILFLIGIFINIVAFIGAIIYLASVDKMIQEENKYFAPDNSDLDQKA</sequence>